<dbReference type="AlphaFoldDB" id="A0A5B7G3R2"/>
<comment type="caution">
    <text evidence="1">The sequence shown here is derived from an EMBL/GenBank/DDBJ whole genome shotgun (WGS) entry which is preliminary data.</text>
</comment>
<reference evidence="1 2" key="1">
    <citation type="submission" date="2019-05" db="EMBL/GenBank/DDBJ databases">
        <title>Another draft genome of Portunus trituberculatus and its Hox gene families provides insights of decapod evolution.</title>
        <authorList>
            <person name="Jeong J.-H."/>
            <person name="Song I."/>
            <person name="Kim S."/>
            <person name="Choi T."/>
            <person name="Kim D."/>
            <person name="Ryu S."/>
            <person name="Kim W."/>
        </authorList>
    </citation>
    <scope>NUCLEOTIDE SEQUENCE [LARGE SCALE GENOMIC DNA]</scope>
    <source>
        <tissue evidence="1">Muscle</tissue>
    </source>
</reference>
<keyword evidence="2" id="KW-1185">Reference proteome</keyword>
<proteinExistence type="predicted"/>
<evidence type="ECO:0008006" key="3">
    <source>
        <dbReference type="Google" id="ProtNLM"/>
    </source>
</evidence>
<name>A0A5B7G3R2_PORTR</name>
<protein>
    <recommendedName>
        <fullName evidence="3">Reverse transcriptase zinc-binding domain-containing protein</fullName>
    </recommendedName>
</protein>
<dbReference type="EMBL" id="VSRR010012396">
    <property type="protein sequence ID" value="MPC54491.1"/>
    <property type="molecule type" value="Genomic_DNA"/>
</dbReference>
<organism evidence="1 2">
    <name type="scientific">Portunus trituberculatus</name>
    <name type="common">Swimming crab</name>
    <name type="synonym">Neptunus trituberculatus</name>
    <dbReference type="NCBI Taxonomy" id="210409"/>
    <lineage>
        <taxon>Eukaryota</taxon>
        <taxon>Metazoa</taxon>
        <taxon>Ecdysozoa</taxon>
        <taxon>Arthropoda</taxon>
        <taxon>Crustacea</taxon>
        <taxon>Multicrustacea</taxon>
        <taxon>Malacostraca</taxon>
        <taxon>Eumalacostraca</taxon>
        <taxon>Eucarida</taxon>
        <taxon>Decapoda</taxon>
        <taxon>Pleocyemata</taxon>
        <taxon>Brachyura</taxon>
        <taxon>Eubrachyura</taxon>
        <taxon>Portunoidea</taxon>
        <taxon>Portunidae</taxon>
        <taxon>Portuninae</taxon>
        <taxon>Portunus</taxon>
    </lineage>
</organism>
<sequence>MNKKEIKEENIYDNTFKSKLLFRCRTNSLQLNWRKRFSGGEEKCDICQEGESETLQHFLLHCQGLKDIHSRYAITEDTILEVLLFNPAYV</sequence>
<evidence type="ECO:0000313" key="2">
    <source>
        <dbReference type="Proteomes" id="UP000324222"/>
    </source>
</evidence>
<accession>A0A5B7G3R2</accession>
<evidence type="ECO:0000313" key="1">
    <source>
        <dbReference type="EMBL" id="MPC54491.1"/>
    </source>
</evidence>
<gene>
    <name evidence="1" type="ORF">E2C01_048410</name>
</gene>
<dbReference type="Proteomes" id="UP000324222">
    <property type="component" value="Unassembled WGS sequence"/>
</dbReference>